<reference evidence="3" key="1">
    <citation type="journal article" date="2019" name="Int. J. Syst. Evol. Microbiol.">
        <title>The Global Catalogue of Microorganisms (GCM) 10K type strain sequencing project: providing services to taxonomists for standard genome sequencing and annotation.</title>
        <authorList>
            <consortium name="The Broad Institute Genomics Platform"/>
            <consortium name="The Broad Institute Genome Sequencing Center for Infectious Disease"/>
            <person name="Wu L."/>
            <person name="Ma J."/>
        </authorList>
    </citation>
    <scope>NUCLEOTIDE SEQUENCE [LARGE SCALE GENOMIC DNA]</scope>
    <source>
        <strain evidence="3">CGMCC 1.10759</strain>
    </source>
</reference>
<proteinExistence type="predicted"/>
<accession>A0ABV8SXI5</accession>
<evidence type="ECO:0000256" key="1">
    <source>
        <dbReference type="SAM" id="Phobius"/>
    </source>
</evidence>
<keyword evidence="1" id="KW-1133">Transmembrane helix</keyword>
<feature type="transmembrane region" description="Helical" evidence="1">
    <location>
        <begin position="257"/>
        <end position="277"/>
    </location>
</feature>
<evidence type="ECO:0000313" key="2">
    <source>
        <dbReference type="EMBL" id="MFC4311658.1"/>
    </source>
</evidence>
<feature type="transmembrane region" description="Helical" evidence="1">
    <location>
        <begin position="229"/>
        <end position="251"/>
    </location>
</feature>
<gene>
    <name evidence="2" type="ORF">ACFPN2_21400</name>
</gene>
<feature type="transmembrane region" description="Helical" evidence="1">
    <location>
        <begin position="191"/>
        <end position="209"/>
    </location>
</feature>
<feature type="transmembrane region" description="Helical" evidence="1">
    <location>
        <begin position="6"/>
        <end position="22"/>
    </location>
</feature>
<dbReference type="EMBL" id="JBHSDU010000010">
    <property type="protein sequence ID" value="MFC4311658.1"/>
    <property type="molecule type" value="Genomic_DNA"/>
</dbReference>
<sequence length="296" mass="33536">MGETILFCIVFLSQVLLISWFYPRRIVSRGRYVLHHFPQSTHPKLYPYPPEQFERWLRKIERFNFAIVVAGVSIIAGLILATLGGEWDGKIVTPWSASGRWVAAIVIPFFIVQFIVALAYMNFSGRKLLLAMAKAPPPRVRTTELRRRRLVDFVSPTMLVVAALTNVAFIIYILCDYWFFGLSRFKAVGSILSALLVLLVFSVTVALALRAPKSDPYQAQKDRGNLIKLVVQQALAFSIAYPVLLAIWLTIKIFDPHLLEPVIASLFCQGIALASLLPSYRYRLDQVDFNVYRQGA</sequence>
<dbReference type="RefSeq" id="WP_380600388.1">
    <property type="nucleotide sequence ID" value="NZ_JBHSDU010000010.1"/>
</dbReference>
<keyword evidence="1" id="KW-0812">Transmembrane</keyword>
<dbReference type="Proteomes" id="UP001595904">
    <property type="component" value="Unassembled WGS sequence"/>
</dbReference>
<keyword evidence="3" id="KW-1185">Reference proteome</keyword>
<comment type="caution">
    <text evidence="2">The sequence shown here is derived from an EMBL/GenBank/DDBJ whole genome shotgun (WGS) entry which is preliminary data.</text>
</comment>
<feature type="transmembrane region" description="Helical" evidence="1">
    <location>
        <begin position="63"/>
        <end position="81"/>
    </location>
</feature>
<keyword evidence="1" id="KW-0472">Membrane</keyword>
<feature type="transmembrane region" description="Helical" evidence="1">
    <location>
        <begin position="101"/>
        <end position="123"/>
    </location>
</feature>
<protein>
    <submittedName>
        <fullName evidence="2">Uncharacterized protein</fullName>
    </submittedName>
</protein>
<feature type="transmembrane region" description="Helical" evidence="1">
    <location>
        <begin position="153"/>
        <end position="179"/>
    </location>
</feature>
<organism evidence="2 3">
    <name type="scientific">Steroidobacter flavus</name>
    <dbReference type="NCBI Taxonomy" id="1842136"/>
    <lineage>
        <taxon>Bacteria</taxon>
        <taxon>Pseudomonadati</taxon>
        <taxon>Pseudomonadota</taxon>
        <taxon>Gammaproteobacteria</taxon>
        <taxon>Steroidobacterales</taxon>
        <taxon>Steroidobacteraceae</taxon>
        <taxon>Steroidobacter</taxon>
    </lineage>
</organism>
<name>A0ABV8SXI5_9GAMM</name>
<evidence type="ECO:0000313" key="3">
    <source>
        <dbReference type="Proteomes" id="UP001595904"/>
    </source>
</evidence>